<dbReference type="InterPro" id="IPR053225">
    <property type="entry name" value="Acyl-CoA_N-acyltransferase"/>
</dbReference>
<reference evidence="2" key="1">
    <citation type="submission" date="2007-11" db="EMBL/GenBank/DDBJ databases">
        <authorList>
            <person name="Fulton L."/>
            <person name="Clifton S."/>
            <person name="Fulton B."/>
            <person name="Xu J."/>
            <person name="Minx P."/>
            <person name="Pepin K.H."/>
            <person name="Johnson M."/>
            <person name="Thiruvilangam P."/>
            <person name="Bhonagiri V."/>
            <person name="Nash W.E."/>
            <person name="Mardis E.R."/>
            <person name="Wilson R.K."/>
        </authorList>
    </citation>
    <scope>NUCLEOTIDE SEQUENCE [LARGE SCALE GENOMIC DNA]</scope>
    <source>
        <strain evidence="2">DSM 1402</strain>
    </source>
</reference>
<feature type="domain" description="N-acetyltransferase" evidence="1">
    <location>
        <begin position="119"/>
        <end position="239"/>
    </location>
</feature>
<dbReference type="EMBL" id="ABFX02000004">
    <property type="protein sequence ID" value="EDS19124.1"/>
    <property type="molecule type" value="Genomic_DNA"/>
</dbReference>
<evidence type="ECO:0000313" key="2">
    <source>
        <dbReference type="EMBL" id="EDS19124.1"/>
    </source>
</evidence>
<proteinExistence type="predicted"/>
<name>B0N3V2_9FIRM</name>
<organism evidence="2 3">
    <name type="scientific">Thomasclavelia ramosa DSM 1402</name>
    <dbReference type="NCBI Taxonomy" id="445974"/>
    <lineage>
        <taxon>Bacteria</taxon>
        <taxon>Bacillati</taxon>
        <taxon>Bacillota</taxon>
        <taxon>Erysipelotrichia</taxon>
        <taxon>Erysipelotrichales</taxon>
        <taxon>Coprobacillaceae</taxon>
        <taxon>Thomasclavelia</taxon>
    </lineage>
</organism>
<reference evidence="2" key="2">
    <citation type="submission" date="2014-06" db="EMBL/GenBank/DDBJ databases">
        <title>Draft genome sequence of Clostridium ramosum(DSM 1402).</title>
        <authorList>
            <person name="Sudarsanam P."/>
            <person name="Ley R."/>
            <person name="Guruge J."/>
            <person name="Turnbaugh P.J."/>
            <person name="Mahowald M."/>
            <person name="Liep D."/>
            <person name="Gordon J."/>
        </authorList>
    </citation>
    <scope>NUCLEOTIDE SEQUENCE</scope>
    <source>
        <strain evidence="2">DSM 1402</strain>
    </source>
</reference>
<protein>
    <submittedName>
        <fullName evidence="2">Acetyltransferase, GNAT family</fullName>
    </submittedName>
</protein>
<accession>B0N3V2</accession>
<dbReference type="HOGENOM" id="CLU_103286_0_0_9"/>
<dbReference type="PANTHER" id="PTHR20958">
    <property type="entry name" value="GLYCINE N-ACYLTRANSFERASE-LIKE PROTEIN"/>
    <property type="match status" value="1"/>
</dbReference>
<dbReference type="Pfam" id="PF00583">
    <property type="entry name" value="Acetyltransf_1"/>
    <property type="match status" value="1"/>
</dbReference>
<dbReference type="InterPro" id="IPR000182">
    <property type="entry name" value="GNAT_dom"/>
</dbReference>
<dbReference type="eggNOG" id="COG0456">
    <property type="taxonomic scope" value="Bacteria"/>
</dbReference>
<sequence>MPVFLIGVGMMKNEILKFLKQDYLNNLDLIYALEHGAKIKYYNQAGIMLKFEDIYMLAFKDEKIAEQLLKQIDKCSMLAIHNDKYFNIINQKWRLNKEIVAYQYGYLKKYVRIINNPIVEIKEIGREYFEFIKENYSTPIEEAYLLERIDANVFVGAFIEKQIVGFAGRHIEGTIGFVEVIKEYRRLGIAQALEQYLMQKLIAENEIIYLQVEVDNYPSMRLHEKLGYERSDDIITWYM</sequence>
<dbReference type="AlphaFoldDB" id="B0N3V2"/>
<dbReference type="InterPro" id="IPR016181">
    <property type="entry name" value="Acyl_CoA_acyltransferase"/>
</dbReference>
<dbReference type="PANTHER" id="PTHR20958:SF6">
    <property type="entry name" value="GLYCINE N-ACYLTRANSFERASE-LIKE PROTEIN"/>
    <property type="match status" value="1"/>
</dbReference>
<dbReference type="Proteomes" id="UP000005798">
    <property type="component" value="Unassembled WGS sequence"/>
</dbReference>
<dbReference type="SUPFAM" id="SSF55729">
    <property type="entry name" value="Acyl-CoA N-acyltransferases (Nat)"/>
    <property type="match status" value="1"/>
</dbReference>
<evidence type="ECO:0000313" key="3">
    <source>
        <dbReference type="Proteomes" id="UP000005798"/>
    </source>
</evidence>
<keyword evidence="3" id="KW-1185">Reference proteome</keyword>
<dbReference type="GO" id="GO:0016747">
    <property type="term" value="F:acyltransferase activity, transferring groups other than amino-acyl groups"/>
    <property type="evidence" value="ECO:0007669"/>
    <property type="project" value="InterPro"/>
</dbReference>
<dbReference type="PROSITE" id="PS51186">
    <property type="entry name" value="GNAT"/>
    <property type="match status" value="1"/>
</dbReference>
<evidence type="ECO:0000259" key="1">
    <source>
        <dbReference type="PROSITE" id="PS51186"/>
    </source>
</evidence>
<dbReference type="CDD" id="cd04301">
    <property type="entry name" value="NAT_SF"/>
    <property type="match status" value="1"/>
</dbReference>
<dbReference type="Gene3D" id="3.40.630.30">
    <property type="match status" value="1"/>
</dbReference>
<comment type="caution">
    <text evidence="2">The sequence shown here is derived from an EMBL/GenBank/DDBJ whole genome shotgun (WGS) entry which is preliminary data.</text>
</comment>
<gene>
    <name evidence="2" type="ORF">CLORAM_01120</name>
</gene>